<sequence>MEKTSKRSRVSSFTNLLDKQYNNRQKETEIKLFENIKTDISIIISEQLKKRSKTEFELNAIKKKFIYLKCISEELERMIKDGKRELKMEEELIKNYFEYTTTNLGYVFIKYENIISDLSDQNGHMKMKLKNIKENELTEFECAYQLLVEKTNKLSVTKENILKMQTCVKNLKKEYEHVQAEIEIKKEEKCIVEKKYKELLFKIEEYKKEFEMIKEKCNSQMNEKKQSSIELSVIEEKVTQVGKEIQTLSSEKKRKSDDLQNLKEENENILNNIYQHNSNINDKCDLLVAEMNELESELTLLGEDKNTLNENYTNLEKALVDVSQKCECSKKENEEESLLIKELSNDLIKKKNNLKEKEDEFSKLNEQCNEVKNKNVQLVDVYSNVKKKIEVVNASINECRNVFEALKMELVNLECAKLQNEKTKEEISNCMDNSEKILVHQKNFFFKLSKMFQLINLSNEQLTNLQQELENGTNYNCLIRTCEKLDTYIKKLSTSISEKNEMNNFLQQDIENTLKSVTATDKEIIVLENEQKDLQNRLQIVTQKVNTLEEEMKKQVTNSGEKMKEASDVLVREYEELVESVACQIKIKHVEHNNFIKQGEMEKLEFDFQIFRSELISTLEQECEQKRKQIAEKEMQLKEYQERYSLLKGV</sequence>
<dbReference type="GeneID" id="39750614"/>
<dbReference type="RefSeq" id="XP_028546457.1">
    <property type="nucleotide sequence ID" value="XM_028690656.1"/>
</dbReference>
<name>A0A1Y1JQU0_PLAGO</name>
<dbReference type="EMBL" id="BDQF01000015">
    <property type="protein sequence ID" value="GAW83868.1"/>
    <property type="molecule type" value="Genomic_DNA"/>
</dbReference>
<dbReference type="AlphaFoldDB" id="A0A1Y1JQU0"/>
<proteinExistence type="predicted"/>
<dbReference type="OMA" id="WHELRIK"/>
<feature type="coiled-coil region" evidence="1">
    <location>
        <begin position="616"/>
        <end position="650"/>
    </location>
</feature>
<reference evidence="3" key="1">
    <citation type="submission" date="2017-04" db="EMBL/GenBank/DDBJ databases">
        <title>Plasmodium gonderi genome.</title>
        <authorList>
            <person name="Arisue N."/>
            <person name="Honma H."/>
            <person name="Kawai S."/>
            <person name="Tougan T."/>
            <person name="Tanabe K."/>
            <person name="Horii T."/>
        </authorList>
    </citation>
    <scope>NUCLEOTIDE SEQUENCE [LARGE SCALE GENOMIC DNA]</scope>
    <source>
        <strain evidence="3">ATCC 30045</strain>
    </source>
</reference>
<dbReference type="Proteomes" id="UP000195521">
    <property type="component" value="Unassembled WGS sequence"/>
</dbReference>
<dbReference type="OrthoDB" id="378113at2759"/>
<organism evidence="2 3">
    <name type="scientific">Plasmodium gonderi</name>
    <dbReference type="NCBI Taxonomy" id="77519"/>
    <lineage>
        <taxon>Eukaryota</taxon>
        <taxon>Sar</taxon>
        <taxon>Alveolata</taxon>
        <taxon>Apicomplexa</taxon>
        <taxon>Aconoidasida</taxon>
        <taxon>Haemosporida</taxon>
        <taxon>Plasmodiidae</taxon>
        <taxon>Plasmodium</taxon>
        <taxon>Plasmodium (Plasmodium)</taxon>
    </lineage>
</organism>
<evidence type="ECO:0000256" key="1">
    <source>
        <dbReference type="SAM" id="Coils"/>
    </source>
</evidence>
<evidence type="ECO:0000313" key="3">
    <source>
        <dbReference type="Proteomes" id="UP000195521"/>
    </source>
</evidence>
<evidence type="ECO:0000313" key="2">
    <source>
        <dbReference type="EMBL" id="GAW83868.1"/>
    </source>
</evidence>
<gene>
    <name evidence="2" type="ORF">PGO_146660</name>
</gene>
<comment type="caution">
    <text evidence="2">The sequence shown here is derived from an EMBL/GenBank/DDBJ whole genome shotgun (WGS) entry which is preliminary data.</text>
</comment>
<keyword evidence="3" id="KW-1185">Reference proteome</keyword>
<feature type="coiled-coil region" evidence="1">
    <location>
        <begin position="168"/>
        <end position="433"/>
    </location>
</feature>
<feature type="coiled-coil region" evidence="1">
    <location>
        <begin position="517"/>
        <end position="558"/>
    </location>
</feature>
<accession>A0A1Y1JQU0</accession>
<keyword evidence="1" id="KW-0175">Coiled coil</keyword>
<protein>
    <submittedName>
        <fullName evidence="2">Uncharacterized protein</fullName>
    </submittedName>
</protein>